<dbReference type="InterPro" id="IPR051257">
    <property type="entry name" value="Diverse_CBS-Domain"/>
</dbReference>
<dbReference type="Pfam" id="PF00571">
    <property type="entry name" value="CBS"/>
    <property type="match status" value="2"/>
</dbReference>
<dbReference type="Proteomes" id="UP000278962">
    <property type="component" value="Unassembled WGS sequence"/>
</dbReference>
<dbReference type="PROSITE" id="PS51371">
    <property type="entry name" value="CBS"/>
    <property type="match status" value="2"/>
</dbReference>
<dbReference type="RefSeq" id="WP_121249513.1">
    <property type="nucleotide sequence ID" value="NZ_RBIL01000001.1"/>
</dbReference>
<proteinExistence type="predicted"/>
<feature type="domain" description="CBS" evidence="3">
    <location>
        <begin position="86"/>
        <end position="142"/>
    </location>
</feature>
<dbReference type="SUPFAM" id="SSF54631">
    <property type="entry name" value="CBS-domain pair"/>
    <property type="match status" value="1"/>
</dbReference>
<comment type="caution">
    <text evidence="4">The sequence shown here is derived from an EMBL/GenBank/DDBJ whole genome shotgun (WGS) entry which is preliminary data.</text>
</comment>
<gene>
    <name evidence="4" type="ORF">C8N24_1576</name>
</gene>
<evidence type="ECO:0000256" key="1">
    <source>
        <dbReference type="ARBA" id="ARBA00023122"/>
    </source>
</evidence>
<dbReference type="EMBL" id="RBIL01000001">
    <property type="protein sequence ID" value="RKQ91748.1"/>
    <property type="molecule type" value="Genomic_DNA"/>
</dbReference>
<dbReference type="InterPro" id="IPR046342">
    <property type="entry name" value="CBS_dom_sf"/>
</dbReference>
<feature type="domain" description="CBS" evidence="3">
    <location>
        <begin position="1"/>
        <end position="57"/>
    </location>
</feature>
<keyword evidence="5" id="KW-1185">Reference proteome</keyword>
<dbReference type="AlphaFoldDB" id="A0A660L9P4"/>
<accession>A0A660L9P4</accession>
<dbReference type="OrthoDB" id="9789996at2"/>
<evidence type="ECO:0000313" key="4">
    <source>
        <dbReference type="EMBL" id="RKQ91748.1"/>
    </source>
</evidence>
<name>A0A660L9P4_9ACTN</name>
<dbReference type="PANTHER" id="PTHR43080">
    <property type="entry name" value="CBS DOMAIN-CONTAINING PROTEIN CBSX3, MITOCHONDRIAL"/>
    <property type="match status" value="1"/>
</dbReference>
<protein>
    <submittedName>
        <fullName evidence="4">CBS domain protein</fullName>
    </submittedName>
</protein>
<evidence type="ECO:0000259" key="3">
    <source>
        <dbReference type="PROSITE" id="PS51371"/>
    </source>
</evidence>
<reference evidence="4 5" key="1">
    <citation type="submission" date="2018-10" db="EMBL/GenBank/DDBJ databases">
        <title>Genomic Encyclopedia of Archaeal and Bacterial Type Strains, Phase II (KMG-II): from individual species to whole genera.</title>
        <authorList>
            <person name="Goeker M."/>
        </authorList>
    </citation>
    <scope>NUCLEOTIDE SEQUENCE [LARGE SCALE GENOMIC DNA]</scope>
    <source>
        <strain evidence="4 5">DSM 14954</strain>
    </source>
</reference>
<dbReference type="InterPro" id="IPR000644">
    <property type="entry name" value="CBS_dom"/>
</dbReference>
<dbReference type="PANTHER" id="PTHR43080:SF2">
    <property type="entry name" value="CBS DOMAIN-CONTAINING PROTEIN"/>
    <property type="match status" value="1"/>
</dbReference>
<sequence length="142" mass="16086">MTPPVLHVDETLEDAVRRLVETDLPALPVVDADARFRGVFGEREFMTALFPGYVGQLKGAAFLRQSLDKALQKRNTCRSDRVREHMNTEHVEVGADHSDLQVAEIFLHHRVLIVPVVDDGRVVDVIARHGFFRELAERFLSS</sequence>
<evidence type="ECO:0000313" key="5">
    <source>
        <dbReference type="Proteomes" id="UP000278962"/>
    </source>
</evidence>
<dbReference type="Gene3D" id="3.10.580.10">
    <property type="entry name" value="CBS-domain"/>
    <property type="match status" value="1"/>
</dbReference>
<evidence type="ECO:0000256" key="2">
    <source>
        <dbReference type="PROSITE-ProRule" id="PRU00703"/>
    </source>
</evidence>
<keyword evidence="1 2" id="KW-0129">CBS domain</keyword>
<organism evidence="4 5">
    <name type="scientific">Solirubrobacter pauli</name>
    <dbReference type="NCBI Taxonomy" id="166793"/>
    <lineage>
        <taxon>Bacteria</taxon>
        <taxon>Bacillati</taxon>
        <taxon>Actinomycetota</taxon>
        <taxon>Thermoleophilia</taxon>
        <taxon>Solirubrobacterales</taxon>
        <taxon>Solirubrobacteraceae</taxon>
        <taxon>Solirubrobacter</taxon>
    </lineage>
</organism>